<feature type="domain" description="PAS" evidence="8">
    <location>
        <begin position="11"/>
        <end position="87"/>
    </location>
</feature>
<sequence length="625" mass="71512">MHSAKLQNMWNDALLNNMQRIGKEGVFIVDFEGNIVRANKNALVAFGLDEKIYQGRSCFELFRLSYDEDSTPLDKKELPFSVTLQYGKTIENKLLGVAIEMKPLTWLSVSTQMMPISDLKYVIISFFDVTEIVTKSQKLEKRKNQLDALLASIDDMIFEVSATGVILNCWTNDKDQLFYEPSLFLGKNLEALFPGELGCSFVALIKDSLSQNKSLSMDYQSPVQTNSGLWYRMQARPIYSSKSKVAVIITDITNRMKIEEEVRINEQKFNQAFLHSGLGMALVDTEGHCIDVNKTLIKMLGYDLSEMARMSCCEYTHPDDLLLVEENIKKLKSLESESFTIKKRYIHKEGHYIWCLLTMSTVFNQQGSPVFFIAQVQDITLYSKYVQTLQRNNRQLEIATIDLETKLRQLEEFNQIVAHNLRGPAGNIQMLVAEIEHADNEADRKECLQLLQSSSDGLIAIMEELIEILEVRGSKSLPFEECNFERLYKKTIQQFSAEIYAKSAVIETNFEINAISYSRIYLESILHNLIGNALKYTIPGRKPHIYIRSYVEEGKSCLSVSDNGVGIDLERHGTHIFKFRKTFHTGYDSKGIGLFMTRHQIESLGGRMYVESEPDKGSTFYIQFN</sequence>
<dbReference type="InterPro" id="IPR000700">
    <property type="entry name" value="PAS-assoc_C"/>
</dbReference>
<keyword evidence="4" id="KW-0808">Transferase</keyword>
<dbReference type="GO" id="GO:0000155">
    <property type="term" value="F:phosphorelay sensor kinase activity"/>
    <property type="evidence" value="ECO:0007669"/>
    <property type="project" value="InterPro"/>
</dbReference>
<feature type="domain" description="PAC" evidence="9">
    <location>
        <begin position="339"/>
        <end position="391"/>
    </location>
</feature>
<dbReference type="EC" id="2.7.13.3" evidence="2"/>
<dbReference type="PANTHER" id="PTHR43304">
    <property type="entry name" value="PHYTOCHROME-LIKE PROTEIN CPH1"/>
    <property type="match status" value="1"/>
</dbReference>
<name>A0A4S4A499_9FLAO</name>
<dbReference type="NCBIfam" id="TIGR00229">
    <property type="entry name" value="sensory_box"/>
    <property type="match status" value="1"/>
</dbReference>
<feature type="domain" description="PAS" evidence="8">
    <location>
        <begin position="265"/>
        <end position="335"/>
    </location>
</feature>
<keyword evidence="6" id="KW-0175">Coiled coil</keyword>
<dbReference type="AlphaFoldDB" id="A0A4S4A499"/>
<dbReference type="SMART" id="SM00086">
    <property type="entry name" value="PAC"/>
    <property type="match status" value="1"/>
</dbReference>
<feature type="coiled-coil region" evidence="6">
    <location>
        <begin position="386"/>
        <end position="448"/>
    </location>
</feature>
<dbReference type="SUPFAM" id="SSF55874">
    <property type="entry name" value="ATPase domain of HSP90 chaperone/DNA topoisomerase II/histidine kinase"/>
    <property type="match status" value="1"/>
</dbReference>
<dbReference type="PANTHER" id="PTHR43304:SF1">
    <property type="entry name" value="PAC DOMAIN-CONTAINING PROTEIN"/>
    <property type="match status" value="1"/>
</dbReference>
<keyword evidence="11" id="KW-1185">Reference proteome</keyword>
<feature type="domain" description="Histidine kinase" evidence="7">
    <location>
        <begin position="416"/>
        <end position="625"/>
    </location>
</feature>
<reference evidence="10 11" key="1">
    <citation type="submission" date="2019-04" db="EMBL/GenBank/DDBJ databases">
        <title>Flavobacterium sp. nov. isolated from construction timber.</title>
        <authorList>
            <person name="Lin S.-Y."/>
            <person name="Chang C.-T."/>
            <person name="Young C.-C."/>
        </authorList>
    </citation>
    <scope>NUCLEOTIDE SEQUENCE [LARGE SCALE GENOMIC DNA]</scope>
    <source>
        <strain evidence="10 11">CC-CTC003</strain>
    </source>
</reference>
<evidence type="ECO:0000256" key="6">
    <source>
        <dbReference type="SAM" id="Coils"/>
    </source>
</evidence>
<dbReference type="InterPro" id="IPR035965">
    <property type="entry name" value="PAS-like_dom_sf"/>
</dbReference>
<proteinExistence type="predicted"/>
<dbReference type="Pfam" id="PF08447">
    <property type="entry name" value="PAS_3"/>
    <property type="match status" value="1"/>
</dbReference>
<evidence type="ECO:0000313" key="11">
    <source>
        <dbReference type="Proteomes" id="UP000307507"/>
    </source>
</evidence>
<evidence type="ECO:0000259" key="7">
    <source>
        <dbReference type="PROSITE" id="PS50109"/>
    </source>
</evidence>
<dbReference type="OrthoDB" id="5522855at2"/>
<dbReference type="Pfam" id="PF13426">
    <property type="entry name" value="PAS_9"/>
    <property type="match status" value="2"/>
</dbReference>
<dbReference type="RefSeq" id="WP_136401827.1">
    <property type="nucleotide sequence ID" value="NZ_SSNZ01000001.1"/>
</dbReference>
<keyword evidence="5" id="KW-0418">Kinase</keyword>
<evidence type="ECO:0000256" key="4">
    <source>
        <dbReference type="ARBA" id="ARBA00022679"/>
    </source>
</evidence>
<dbReference type="InterPro" id="IPR036097">
    <property type="entry name" value="HisK_dim/P_sf"/>
</dbReference>
<dbReference type="Pfam" id="PF02518">
    <property type="entry name" value="HATPase_c"/>
    <property type="match status" value="1"/>
</dbReference>
<evidence type="ECO:0000313" key="10">
    <source>
        <dbReference type="EMBL" id="THF53304.1"/>
    </source>
</evidence>
<comment type="catalytic activity">
    <reaction evidence="1">
        <text>ATP + protein L-histidine = ADP + protein N-phospho-L-histidine.</text>
        <dbReference type="EC" id="2.7.13.3"/>
    </reaction>
</comment>
<dbReference type="CDD" id="cd00075">
    <property type="entry name" value="HATPase"/>
    <property type="match status" value="1"/>
</dbReference>
<dbReference type="Gene3D" id="1.10.287.130">
    <property type="match status" value="1"/>
</dbReference>
<dbReference type="CDD" id="cd00130">
    <property type="entry name" value="PAS"/>
    <property type="match status" value="3"/>
</dbReference>
<dbReference type="InterPro" id="IPR003594">
    <property type="entry name" value="HATPase_dom"/>
</dbReference>
<dbReference type="SMART" id="SM00091">
    <property type="entry name" value="PAS"/>
    <property type="match status" value="3"/>
</dbReference>
<comment type="caution">
    <text evidence="10">The sequence shown here is derived from an EMBL/GenBank/DDBJ whole genome shotgun (WGS) entry which is preliminary data.</text>
</comment>
<evidence type="ECO:0000256" key="5">
    <source>
        <dbReference type="ARBA" id="ARBA00022777"/>
    </source>
</evidence>
<organism evidence="10 11">
    <name type="scientific">Flavobacterium supellecticarium</name>
    <dbReference type="NCBI Taxonomy" id="2565924"/>
    <lineage>
        <taxon>Bacteria</taxon>
        <taxon>Pseudomonadati</taxon>
        <taxon>Bacteroidota</taxon>
        <taxon>Flavobacteriia</taxon>
        <taxon>Flavobacteriales</taxon>
        <taxon>Flavobacteriaceae</taxon>
        <taxon>Flavobacterium</taxon>
    </lineage>
</organism>
<dbReference type="SUPFAM" id="SSF55785">
    <property type="entry name" value="PYP-like sensor domain (PAS domain)"/>
    <property type="match status" value="3"/>
</dbReference>
<dbReference type="InterPro" id="IPR001610">
    <property type="entry name" value="PAC"/>
</dbReference>
<dbReference type="Gene3D" id="3.30.450.20">
    <property type="entry name" value="PAS domain"/>
    <property type="match status" value="3"/>
</dbReference>
<keyword evidence="3" id="KW-0597">Phosphoprotein</keyword>
<dbReference type="InterPro" id="IPR004358">
    <property type="entry name" value="Sig_transdc_His_kin-like_C"/>
</dbReference>
<dbReference type="PROSITE" id="PS50112">
    <property type="entry name" value="PAS"/>
    <property type="match status" value="2"/>
</dbReference>
<dbReference type="PRINTS" id="PR00344">
    <property type="entry name" value="BCTRLSENSOR"/>
</dbReference>
<evidence type="ECO:0000256" key="3">
    <source>
        <dbReference type="ARBA" id="ARBA00022553"/>
    </source>
</evidence>
<dbReference type="InterPro" id="IPR013655">
    <property type="entry name" value="PAS_fold_3"/>
</dbReference>
<accession>A0A4S4A499</accession>
<dbReference type="Gene3D" id="3.30.565.10">
    <property type="entry name" value="Histidine kinase-like ATPase, C-terminal domain"/>
    <property type="match status" value="1"/>
</dbReference>
<evidence type="ECO:0000259" key="8">
    <source>
        <dbReference type="PROSITE" id="PS50112"/>
    </source>
</evidence>
<dbReference type="PROSITE" id="PS50113">
    <property type="entry name" value="PAC"/>
    <property type="match status" value="1"/>
</dbReference>
<evidence type="ECO:0000259" key="9">
    <source>
        <dbReference type="PROSITE" id="PS50113"/>
    </source>
</evidence>
<dbReference type="InterPro" id="IPR000014">
    <property type="entry name" value="PAS"/>
</dbReference>
<gene>
    <name evidence="10" type="ORF">E6C50_03635</name>
</gene>
<dbReference type="SUPFAM" id="SSF47384">
    <property type="entry name" value="Homodimeric domain of signal transducing histidine kinase"/>
    <property type="match status" value="1"/>
</dbReference>
<dbReference type="Proteomes" id="UP000307507">
    <property type="component" value="Unassembled WGS sequence"/>
</dbReference>
<dbReference type="InterPro" id="IPR005467">
    <property type="entry name" value="His_kinase_dom"/>
</dbReference>
<evidence type="ECO:0000256" key="1">
    <source>
        <dbReference type="ARBA" id="ARBA00000085"/>
    </source>
</evidence>
<dbReference type="InterPro" id="IPR036890">
    <property type="entry name" value="HATPase_C_sf"/>
</dbReference>
<dbReference type="SMART" id="SM00387">
    <property type="entry name" value="HATPase_c"/>
    <property type="match status" value="1"/>
</dbReference>
<evidence type="ECO:0000256" key="2">
    <source>
        <dbReference type="ARBA" id="ARBA00012438"/>
    </source>
</evidence>
<dbReference type="InterPro" id="IPR052162">
    <property type="entry name" value="Sensor_kinase/Photoreceptor"/>
</dbReference>
<dbReference type="EMBL" id="SSNZ01000001">
    <property type="protein sequence ID" value="THF53304.1"/>
    <property type="molecule type" value="Genomic_DNA"/>
</dbReference>
<protein>
    <recommendedName>
        <fullName evidence="2">histidine kinase</fullName>
        <ecNumber evidence="2">2.7.13.3</ecNumber>
    </recommendedName>
</protein>
<dbReference type="PROSITE" id="PS50109">
    <property type="entry name" value="HIS_KIN"/>
    <property type="match status" value="1"/>
</dbReference>